<evidence type="ECO:0000256" key="4">
    <source>
        <dbReference type="SAM" id="MobiDB-lite"/>
    </source>
</evidence>
<evidence type="ECO:0000313" key="7">
    <source>
        <dbReference type="Proteomes" id="UP001251217"/>
    </source>
</evidence>
<dbReference type="InterPro" id="IPR011711">
    <property type="entry name" value="GntR_C"/>
</dbReference>
<dbReference type="InterPro" id="IPR036388">
    <property type="entry name" value="WH-like_DNA-bd_sf"/>
</dbReference>
<organism evidence="6 7">
    <name type="scientific">Nocardia kruczakiae</name>
    <dbReference type="NCBI Taxonomy" id="261477"/>
    <lineage>
        <taxon>Bacteria</taxon>
        <taxon>Bacillati</taxon>
        <taxon>Actinomycetota</taxon>
        <taxon>Actinomycetes</taxon>
        <taxon>Mycobacteriales</taxon>
        <taxon>Nocardiaceae</taxon>
        <taxon>Nocardia</taxon>
    </lineage>
</organism>
<dbReference type="Gene3D" id="1.20.120.530">
    <property type="entry name" value="GntR ligand-binding domain-like"/>
    <property type="match status" value="2"/>
</dbReference>
<comment type="caution">
    <text evidence="6">The sequence shown here is derived from an EMBL/GenBank/DDBJ whole genome shotgun (WGS) entry which is preliminary data.</text>
</comment>
<dbReference type="PROSITE" id="PS50949">
    <property type="entry name" value="HTH_GNTR"/>
    <property type="match status" value="2"/>
</dbReference>
<sequence>MSVAQADPSRHDSPAETDDLERPDEPAVGKLAAQVARRIEADVVRRGWPIGESLGSEPDLRERYGVSRAVLREAVRLVEHHKVARMRRGPNGGLFATAPDAGPAAQALVIYLEYVGTSLDDLMHARRLLEPLAGGLAAQRITEEGITLVRQTVDAEQITDRPEDRSLEGLHVVVGELSGNPVYRLFIDVLVRLTDRFSEPMSVGTREYRRARTWVVHQHTEIADAVIAGDSGKAEARLSEYLDGLSEWMRTHSRSPASGTARSVITPVKEGEPLTKLAEVVADRIRDDIAASGWPIGTVFGSESDLLRRYGISRAVLREAVRLLEYHSIARMRRGPGGGLVVGAPDPQASIDTMALYLEYMQVSGPDLVAVRDAIEMGIVTRVTDRHNEPGLAEQLESAVRRMSEGKGSDQGKADHFHTVLADLAGNPVLSLFLRILSELWRRHLGEDPAEVGPAARLEVEHVHRRIAEAVLAGDDGIARHRMRRHLSALTEWWH</sequence>
<dbReference type="InterPro" id="IPR000524">
    <property type="entry name" value="Tscrpt_reg_HTH_GntR"/>
</dbReference>
<keyword evidence="7" id="KW-1185">Reference proteome</keyword>
<evidence type="ECO:0000259" key="5">
    <source>
        <dbReference type="PROSITE" id="PS50949"/>
    </source>
</evidence>
<dbReference type="EMBL" id="JAVDWW010000001">
    <property type="protein sequence ID" value="MDR7167362.1"/>
    <property type="molecule type" value="Genomic_DNA"/>
</dbReference>
<dbReference type="SMART" id="SM00345">
    <property type="entry name" value="HTH_GNTR"/>
    <property type="match status" value="2"/>
</dbReference>
<dbReference type="Proteomes" id="UP001251217">
    <property type="component" value="Unassembled WGS sequence"/>
</dbReference>
<protein>
    <submittedName>
        <fullName evidence="6">DNA-binding FadR family transcriptional regulator</fullName>
    </submittedName>
</protein>
<dbReference type="GO" id="GO:0003677">
    <property type="term" value="F:DNA binding"/>
    <property type="evidence" value="ECO:0007669"/>
    <property type="project" value="UniProtKB-KW"/>
</dbReference>
<dbReference type="SMART" id="SM00895">
    <property type="entry name" value="FCD"/>
    <property type="match status" value="2"/>
</dbReference>
<dbReference type="SUPFAM" id="SSF48008">
    <property type="entry name" value="GntR ligand-binding domain-like"/>
    <property type="match status" value="2"/>
</dbReference>
<dbReference type="RefSeq" id="WP_310399107.1">
    <property type="nucleotide sequence ID" value="NZ_JAVDWW010000001.1"/>
</dbReference>
<dbReference type="SUPFAM" id="SSF46785">
    <property type="entry name" value="Winged helix' DNA-binding domain"/>
    <property type="match status" value="2"/>
</dbReference>
<dbReference type="Pfam" id="PF07729">
    <property type="entry name" value="FCD"/>
    <property type="match status" value="2"/>
</dbReference>
<dbReference type="InterPro" id="IPR036390">
    <property type="entry name" value="WH_DNA-bd_sf"/>
</dbReference>
<dbReference type="PANTHER" id="PTHR43537">
    <property type="entry name" value="TRANSCRIPTIONAL REGULATOR, GNTR FAMILY"/>
    <property type="match status" value="1"/>
</dbReference>
<dbReference type="Gene3D" id="1.10.10.10">
    <property type="entry name" value="Winged helix-like DNA-binding domain superfamily/Winged helix DNA-binding domain"/>
    <property type="match status" value="2"/>
</dbReference>
<dbReference type="PANTHER" id="PTHR43537:SF5">
    <property type="entry name" value="UXU OPERON TRANSCRIPTIONAL REGULATOR"/>
    <property type="match status" value="1"/>
</dbReference>
<dbReference type="InterPro" id="IPR008920">
    <property type="entry name" value="TF_FadR/GntR_C"/>
</dbReference>
<feature type="region of interest" description="Disordered" evidence="4">
    <location>
        <begin position="1"/>
        <end position="29"/>
    </location>
</feature>
<evidence type="ECO:0000256" key="3">
    <source>
        <dbReference type="ARBA" id="ARBA00023163"/>
    </source>
</evidence>
<keyword evidence="2 6" id="KW-0238">DNA-binding</keyword>
<dbReference type="Pfam" id="PF00392">
    <property type="entry name" value="GntR"/>
    <property type="match status" value="2"/>
</dbReference>
<evidence type="ECO:0000313" key="6">
    <source>
        <dbReference type="EMBL" id="MDR7167362.1"/>
    </source>
</evidence>
<feature type="domain" description="HTH gntR-type" evidence="5">
    <location>
        <begin position="29"/>
        <end position="99"/>
    </location>
</feature>
<reference evidence="6 7" key="1">
    <citation type="submission" date="2023-07" db="EMBL/GenBank/DDBJ databases">
        <title>Sorghum-associated microbial communities from plants grown in Nebraska, USA.</title>
        <authorList>
            <person name="Schachtman D."/>
        </authorList>
    </citation>
    <scope>NUCLEOTIDE SEQUENCE [LARGE SCALE GENOMIC DNA]</scope>
    <source>
        <strain evidence="6 7">4272</strain>
    </source>
</reference>
<name>A0ABU1X9Z5_9NOCA</name>
<keyword evidence="1" id="KW-0805">Transcription regulation</keyword>
<evidence type="ECO:0000256" key="2">
    <source>
        <dbReference type="ARBA" id="ARBA00023125"/>
    </source>
</evidence>
<feature type="domain" description="HTH gntR-type" evidence="5">
    <location>
        <begin position="275"/>
        <end position="345"/>
    </location>
</feature>
<accession>A0ABU1X9Z5</accession>
<gene>
    <name evidence="6" type="ORF">J2W56_001080</name>
</gene>
<proteinExistence type="predicted"/>
<evidence type="ECO:0000256" key="1">
    <source>
        <dbReference type="ARBA" id="ARBA00023015"/>
    </source>
</evidence>
<keyword evidence="3" id="KW-0804">Transcription</keyword>